<sequence length="110" mass="12007">MKKDVTNITDDCELEGEATALLDTQKLISLEAGLERTGSGTYEVAPPEICAVLVMERSGDGAVRVTGGSEVDDNIVTSPTKSPRKWIIIVKEGQTCVILGRPGFRYFYQR</sequence>
<evidence type="ECO:0000313" key="1">
    <source>
        <dbReference type="EMBL" id="KAF2835317.1"/>
    </source>
</evidence>
<protein>
    <submittedName>
        <fullName evidence="1">Uncharacterized protein</fullName>
    </submittedName>
</protein>
<organism evidence="1 2">
    <name type="scientific">Patellaria atrata CBS 101060</name>
    <dbReference type="NCBI Taxonomy" id="1346257"/>
    <lineage>
        <taxon>Eukaryota</taxon>
        <taxon>Fungi</taxon>
        <taxon>Dikarya</taxon>
        <taxon>Ascomycota</taxon>
        <taxon>Pezizomycotina</taxon>
        <taxon>Dothideomycetes</taxon>
        <taxon>Dothideomycetes incertae sedis</taxon>
        <taxon>Patellariales</taxon>
        <taxon>Patellariaceae</taxon>
        <taxon>Patellaria</taxon>
    </lineage>
</organism>
<dbReference type="Proteomes" id="UP000799429">
    <property type="component" value="Unassembled WGS sequence"/>
</dbReference>
<gene>
    <name evidence="1" type="ORF">M501DRAFT_989078</name>
</gene>
<reference evidence="1" key="1">
    <citation type="journal article" date="2020" name="Stud. Mycol.">
        <title>101 Dothideomycetes genomes: a test case for predicting lifestyles and emergence of pathogens.</title>
        <authorList>
            <person name="Haridas S."/>
            <person name="Albert R."/>
            <person name="Binder M."/>
            <person name="Bloem J."/>
            <person name="Labutti K."/>
            <person name="Salamov A."/>
            <person name="Andreopoulos B."/>
            <person name="Baker S."/>
            <person name="Barry K."/>
            <person name="Bills G."/>
            <person name="Bluhm B."/>
            <person name="Cannon C."/>
            <person name="Castanera R."/>
            <person name="Culley D."/>
            <person name="Daum C."/>
            <person name="Ezra D."/>
            <person name="Gonzalez J."/>
            <person name="Henrissat B."/>
            <person name="Kuo A."/>
            <person name="Liang C."/>
            <person name="Lipzen A."/>
            <person name="Lutzoni F."/>
            <person name="Magnuson J."/>
            <person name="Mondo S."/>
            <person name="Nolan M."/>
            <person name="Ohm R."/>
            <person name="Pangilinan J."/>
            <person name="Park H.-J."/>
            <person name="Ramirez L."/>
            <person name="Alfaro M."/>
            <person name="Sun H."/>
            <person name="Tritt A."/>
            <person name="Yoshinaga Y."/>
            <person name="Zwiers L.-H."/>
            <person name="Turgeon B."/>
            <person name="Goodwin S."/>
            <person name="Spatafora J."/>
            <person name="Crous P."/>
            <person name="Grigoriev I."/>
        </authorList>
    </citation>
    <scope>NUCLEOTIDE SEQUENCE</scope>
    <source>
        <strain evidence="1">CBS 101060</strain>
    </source>
</reference>
<comment type="caution">
    <text evidence="1">The sequence shown here is derived from an EMBL/GenBank/DDBJ whole genome shotgun (WGS) entry which is preliminary data.</text>
</comment>
<keyword evidence="2" id="KW-1185">Reference proteome</keyword>
<dbReference type="OrthoDB" id="4368117at2759"/>
<name>A0A9P4VN47_9PEZI</name>
<accession>A0A9P4VN47</accession>
<dbReference type="AlphaFoldDB" id="A0A9P4VN47"/>
<evidence type="ECO:0000313" key="2">
    <source>
        <dbReference type="Proteomes" id="UP000799429"/>
    </source>
</evidence>
<dbReference type="EMBL" id="MU006110">
    <property type="protein sequence ID" value="KAF2835317.1"/>
    <property type="molecule type" value="Genomic_DNA"/>
</dbReference>
<proteinExistence type="predicted"/>